<gene>
    <name evidence="7" type="primary">LOC118420125</name>
</gene>
<evidence type="ECO:0000259" key="5">
    <source>
        <dbReference type="PROSITE" id="PS50600"/>
    </source>
</evidence>
<feature type="compositionally biased region" description="Low complexity" evidence="4">
    <location>
        <begin position="199"/>
        <end position="210"/>
    </location>
</feature>
<accession>A0A9J7LHS9</accession>
<dbReference type="GO" id="GO:0006508">
    <property type="term" value="P:proteolysis"/>
    <property type="evidence" value="ECO:0007669"/>
    <property type="project" value="UniProtKB-KW"/>
</dbReference>
<evidence type="ECO:0000313" key="6">
    <source>
        <dbReference type="Proteomes" id="UP000001554"/>
    </source>
</evidence>
<evidence type="ECO:0000256" key="4">
    <source>
        <dbReference type="SAM" id="MobiDB-lite"/>
    </source>
</evidence>
<dbReference type="RefSeq" id="XP_035682722.1">
    <property type="nucleotide sequence ID" value="XM_035826829.1"/>
</dbReference>
<evidence type="ECO:0000256" key="1">
    <source>
        <dbReference type="ARBA" id="ARBA00005234"/>
    </source>
</evidence>
<dbReference type="Proteomes" id="UP000001554">
    <property type="component" value="Chromosome 7"/>
</dbReference>
<sequence>MTNYTVTIFSFYMYFKTCNIDYFDCSVYKRLRSRGVFGKFKNNQKSQKDIPQSDIVFLPVLQAHHWGLLVFYPKKKIVILLDSLQSAGCINKETAFQRAKRLLTFYFPPSELNWESWNFYMPPADMAVSNFRKWMVLELCSGSLRTNRIKILPEEDIPTRRQKDKVTTRKRPHRSPPPLPKERYLRLASLITEGMFLNSSDSGVDADVSSNTLSSEDSETSFQSQQLTSTPKKTSRTKPKKGSS</sequence>
<organism evidence="6 7">
    <name type="scientific">Branchiostoma floridae</name>
    <name type="common">Florida lancelet</name>
    <name type="synonym">Amphioxus</name>
    <dbReference type="NCBI Taxonomy" id="7739"/>
    <lineage>
        <taxon>Eukaryota</taxon>
        <taxon>Metazoa</taxon>
        <taxon>Chordata</taxon>
        <taxon>Cephalochordata</taxon>
        <taxon>Leptocardii</taxon>
        <taxon>Amphioxiformes</taxon>
        <taxon>Branchiostomatidae</taxon>
        <taxon>Branchiostoma</taxon>
    </lineage>
</organism>
<dbReference type="AlphaFoldDB" id="A0A9J7LHS9"/>
<dbReference type="GeneID" id="118420125"/>
<dbReference type="PROSITE" id="PS50600">
    <property type="entry name" value="ULP_PROTEASE"/>
    <property type="match status" value="1"/>
</dbReference>
<dbReference type="OrthoDB" id="5989480at2759"/>
<dbReference type="KEGG" id="bfo:118420125"/>
<keyword evidence="3" id="KW-0378">Hydrolase</keyword>
<feature type="domain" description="Ubiquitin-like protease family profile" evidence="5">
    <location>
        <begin position="1"/>
        <end position="244"/>
    </location>
</feature>
<dbReference type="GO" id="GO:0008234">
    <property type="term" value="F:cysteine-type peptidase activity"/>
    <property type="evidence" value="ECO:0007669"/>
    <property type="project" value="InterPro"/>
</dbReference>
<dbReference type="SUPFAM" id="SSF54001">
    <property type="entry name" value="Cysteine proteinases"/>
    <property type="match status" value="1"/>
</dbReference>
<dbReference type="InterPro" id="IPR038765">
    <property type="entry name" value="Papain-like_cys_pep_sf"/>
</dbReference>
<dbReference type="Gene3D" id="3.40.395.10">
    <property type="entry name" value="Adenoviral Proteinase, Chain A"/>
    <property type="match status" value="1"/>
</dbReference>
<feature type="compositionally biased region" description="Basic residues" evidence="4">
    <location>
        <begin position="233"/>
        <end position="244"/>
    </location>
</feature>
<comment type="similarity">
    <text evidence="1">Belongs to the peptidase C48 family.</text>
</comment>
<keyword evidence="6" id="KW-1185">Reference proteome</keyword>
<feature type="compositionally biased region" description="Polar residues" evidence="4">
    <location>
        <begin position="211"/>
        <end position="227"/>
    </location>
</feature>
<name>A0A9J7LHS9_BRAFL</name>
<feature type="region of interest" description="Disordered" evidence="4">
    <location>
        <begin position="155"/>
        <end position="182"/>
    </location>
</feature>
<dbReference type="InterPro" id="IPR003653">
    <property type="entry name" value="Peptidase_C48_C"/>
</dbReference>
<feature type="compositionally biased region" description="Basic and acidic residues" evidence="4">
    <location>
        <begin position="155"/>
        <end position="167"/>
    </location>
</feature>
<protein>
    <submittedName>
        <fullName evidence="7">Uncharacterized protein LOC118420125</fullName>
    </submittedName>
</protein>
<proteinExistence type="inferred from homology"/>
<feature type="region of interest" description="Disordered" evidence="4">
    <location>
        <begin position="199"/>
        <end position="244"/>
    </location>
</feature>
<evidence type="ECO:0000313" key="7">
    <source>
        <dbReference type="RefSeq" id="XP_035682722.1"/>
    </source>
</evidence>
<keyword evidence="2" id="KW-0645">Protease</keyword>
<evidence type="ECO:0000256" key="2">
    <source>
        <dbReference type="ARBA" id="ARBA00022670"/>
    </source>
</evidence>
<evidence type="ECO:0000256" key="3">
    <source>
        <dbReference type="ARBA" id="ARBA00022801"/>
    </source>
</evidence>
<reference evidence="7" key="2">
    <citation type="submission" date="2025-08" db="UniProtKB">
        <authorList>
            <consortium name="RefSeq"/>
        </authorList>
    </citation>
    <scope>IDENTIFICATION</scope>
    <source>
        <strain evidence="7">S238N-H82</strain>
        <tissue evidence="7">Testes</tissue>
    </source>
</reference>
<reference evidence="6" key="1">
    <citation type="journal article" date="2020" name="Nat. Ecol. Evol.">
        <title>Deeply conserved synteny resolves early events in vertebrate evolution.</title>
        <authorList>
            <person name="Simakov O."/>
            <person name="Marletaz F."/>
            <person name="Yue J.X."/>
            <person name="O'Connell B."/>
            <person name="Jenkins J."/>
            <person name="Brandt A."/>
            <person name="Calef R."/>
            <person name="Tung C.H."/>
            <person name="Huang T.K."/>
            <person name="Schmutz J."/>
            <person name="Satoh N."/>
            <person name="Yu J.K."/>
            <person name="Putnam N.H."/>
            <person name="Green R.E."/>
            <person name="Rokhsar D.S."/>
        </authorList>
    </citation>
    <scope>NUCLEOTIDE SEQUENCE [LARGE SCALE GENOMIC DNA]</scope>
    <source>
        <strain evidence="6">S238N-H82</strain>
    </source>
</reference>